<evidence type="ECO:0000259" key="6">
    <source>
        <dbReference type="PROSITE" id="PS51007"/>
    </source>
</evidence>
<keyword evidence="2 4" id="KW-0479">Metal-binding</keyword>
<accession>A0ABW5D7A6</accession>
<evidence type="ECO:0000256" key="5">
    <source>
        <dbReference type="SAM" id="SignalP"/>
    </source>
</evidence>
<dbReference type="PROSITE" id="PS51007">
    <property type="entry name" value="CYTC"/>
    <property type="match status" value="1"/>
</dbReference>
<dbReference type="Gene3D" id="1.10.760.10">
    <property type="entry name" value="Cytochrome c-like domain"/>
    <property type="match status" value="1"/>
</dbReference>
<evidence type="ECO:0000256" key="2">
    <source>
        <dbReference type="ARBA" id="ARBA00022723"/>
    </source>
</evidence>
<feature type="chain" id="PRO_5045104480" evidence="5">
    <location>
        <begin position="25"/>
        <end position="294"/>
    </location>
</feature>
<dbReference type="Pfam" id="PF13442">
    <property type="entry name" value="Cytochrome_CBB3"/>
    <property type="match status" value="1"/>
</dbReference>
<keyword evidence="8" id="KW-1185">Reference proteome</keyword>
<proteinExistence type="predicted"/>
<evidence type="ECO:0000313" key="7">
    <source>
        <dbReference type="EMBL" id="MFD2256639.1"/>
    </source>
</evidence>
<dbReference type="Proteomes" id="UP001597375">
    <property type="component" value="Unassembled WGS sequence"/>
</dbReference>
<reference evidence="8" key="1">
    <citation type="journal article" date="2019" name="Int. J. Syst. Evol. Microbiol.">
        <title>The Global Catalogue of Microorganisms (GCM) 10K type strain sequencing project: providing services to taxonomists for standard genome sequencing and annotation.</title>
        <authorList>
            <consortium name="The Broad Institute Genomics Platform"/>
            <consortium name="The Broad Institute Genome Sequencing Center for Infectious Disease"/>
            <person name="Wu L."/>
            <person name="Ma J."/>
        </authorList>
    </citation>
    <scope>NUCLEOTIDE SEQUENCE [LARGE SCALE GENOMIC DNA]</scope>
    <source>
        <strain evidence="8">CGMCC 4.7106</strain>
    </source>
</reference>
<feature type="signal peptide" evidence="5">
    <location>
        <begin position="1"/>
        <end position="24"/>
    </location>
</feature>
<gene>
    <name evidence="7" type="ORF">ACFSSA_08125</name>
</gene>
<dbReference type="InterPro" id="IPR036909">
    <property type="entry name" value="Cyt_c-like_dom_sf"/>
</dbReference>
<dbReference type="InterPro" id="IPR009056">
    <property type="entry name" value="Cyt_c-like_dom"/>
</dbReference>
<evidence type="ECO:0000256" key="1">
    <source>
        <dbReference type="ARBA" id="ARBA00022617"/>
    </source>
</evidence>
<evidence type="ECO:0000256" key="4">
    <source>
        <dbReference type="PROSITE-ProRule" id="PRU00433"/>
    </source>
</evidence>
<evidence type="ECO:0000313" key="8">
    <source>
        <dbReference type="Proteomes" id="UP001597375"/>
    </source>
</evidence>
<sequence length="294" mass="33105">MRHSNFLRLAALCSPWMVSLSARAEDNAAGKAAYEINCMACHQLDSILVGPSLVYISKHYPEGKLAEFLAWAKTPGKKNPKMIEMPSMSHVPDETLAQIHEYILEASKGKVEKKGRNQFKRFKEPKRKLPYVFHTYLPDTSPASVSVVLPGNISICWDTEICHIRYAWEGSQTGTAAGRYERKIEAEPFFKISSDRLFSFGEDQPIEYLGYRLIEGYPEFQYKLGETEVHELIRKSGKDNAWTSTFTLTKAPQDFTLNLSNTGSAKITSDQGKLDGDRLSLSGTETFTLTFSQP</sequence>
<keyword evidence="3 4" id="KW-0408">Iron</keyword>
<dbReference type="EMBL" id="JBHUIT010000010">
    <property type="protein sequence ID" value="MFD2256639.1"/>
    <property type="molecule type" value="Genomic_DNA"/>
</dbReference>
<name>A0ABW5D7A6_9BACT</name>
<dbReference type="SUPFAM" id="SSF46626">
    <property type="entry name" value="Cytochrome c"/>
    <property type="match status" value="1"/>
</dbReference>
<organism evidence="7 8">
    <name type="scientific">Luteolibacter algae</name>
    <dbReference type="NCBI Taxonomy" id="454151"/>
    <lineage>
        <taxon>Bacteria</taxon>
        <taxon>Pseudomonadati</taxon>
        <taxon>Verrucomicrobiota</taxon>
        <taxon>Verrucomicrobiia</taxon>
        <taxon>Verrucomicrobiales</taxon>
        <taxon>Verrucomicrobiaceae</taxon>
        <taxon>Luteolibacter</taxon>
    </lineage>
</organism>
<keyword evidence="5" id="KW-0732">Signal</keyword>
<keyword evidence="1 4" id="KW-0349">Heme</keyword>
<protein>
    <submittedName>
        <fullName evidence="7">C-type cytochrome</fullName>
    </submittedName>
</protein>
<feature type="domain" description="Cytochrome c" evidence="6">
    <location>
        <begin position="25"/>
        <end position="107"/>
    </location>
</feature>
<comment type="caution">
    <text evidence="7">The sequence shown here is derived from an EMBL/GenBank/DDBJ whole genome shotgun (WGS) entry which is preliminary data.</text>
</comment>
<evidence type="ECO:0000256" key="3">
    <source>
        <dbReference type="ARBA" id="ARBA00023004"/>
    </source>
</evidence>
<dbReference type="RefSeq" id="WP_386819931.1">
    <property type="nucleotide sequence ID" value="NZ_JBHUIT010000010.1"/>
</dbReference>